<comment type="caution">
    <text evidence="1">The sequence shown here is derived from an EMBL/GenBank/DDBJ whole genome shotgun (WGS) entry which is preliminary data.</text>
</comment>
<dbReference type="InterPro" id="IPR031509">
    <property type="entry name" value="Mei5-like"/>
</dbReference>
<dbReference type="EMBL" id="PIXR01002516">
    <property type="protein sequence ID" value="TBT98240.1"/>
    <property type="molecule type" value="Genomic_DNA"/>
</dbReference>
<accession>A0A4Q9KVB9</accession>
<dbReference type="Pfam" id="PF17021">
    <property type="entry name" value="Mei5_like"/>
    <property type="match status" value="1"/>
</dbReference>
<name>A0A4Q9KVB9_9MICR</name>
<gene>
    <name evidence="1" type="ORF">CWI39_2516p0010</name>
</gene>
<dbReference type="VEuPathDB" id="MicrosporidiaDB:CWI36_2608p0010"/>
<reference evidence="1 2" key="1">
    <citation type="submission" date="2017-12" db="EMBL/GenBank/DDBJ databases">
        <authorList>
            <person name="Pombert J.-F."/>
            <person name="Haag K.L."/>
            <person name="Ebert D."/>
        </authorList>
    </citation>
    <scope>NUCLEOTIDE SEQUENCE [LARGE SCALE GENOMIC DNA]</scope>
    <source>
        <strain evidence="1">IL-BN-2</strain>
    </source>
</reference>
<dbReference type="Proteomes" id="UP000293045">
    <property type="component" value="Unassembled WGS sequence"/>
</dbReference>
<protein>
    <submittedName>
        <fullName evidence="1">Putative double-strand recombination repair protein</fullName>
    </submittedName>
</protein>
<dbReference type="AlphaFoldDB" id="A0A4Q9KVB9"/>
<organism evidence="1 2">
    <name type="scientific">Hamiltosporidium magnivora</name>
    <dbReference type="NCBI Taxonomy" id="148818"/>
    <lineage>
        <taxon>Eukaryota</taxon>
        <taxon>Fungi</taxon>
        <taxon>Fungi incertae sedis</taxon>
        <taxon>Microsporidia</taxon>
        <taxon>Dubosqiidae</taxon>
        <taxon>Hamiltosporidium</taxon>
    </lineage>
</organism>
<sequence>MVFITEIKEDEKENYEEIIVDTIKFYKRKEITEPSKRKKSITKPKRYSDQFKTSAFLNKDMHRKLCMIEKFRKNKNNLDFIIEKWRNCVEECLNVLITDYFVGAKDIFRSFKLENYGFKYEDYGDLSDYKSEEEQNEEM</sequence>
<dbReference type="VEuPathDB" id="MicrosporidiaDB:CWI39_2516p0010"/>
<proteinExistence type="predicted"/>
<evidence type="ECO:0000313" key="2">
    <source>
        <dbReference type="Proteomes" id="UP000293045"/>
    </source>
</evidence>
<evidence type="ECO:0000313" key="1">
    <source>
        <dbReference type="EMBL" id="TBT98240.1"/>
    </source>
</evidence>